<dbReference type="SUPFAM" id="SSF51182">
    <property type="entry name" value="RmlC-like cupins"/>
    <property type="match status" value="1"/>
</dbReference>
<name>A0AA41TYZ2_9ACTN</name>
<protein>
    <submittedName>
        <fullName evidence="1">Cupin</fullName>
    </submittedName>
</protein>
<keyword evidence="2" id="KW-1185">Reference proteome</keyword>
<dbReference type="GO" id="GO:0051213">
    <property type="term" value="F:dioxygenase activity"/>
    <property type="evidence" value="ECO:0007669"/>
    <property type="project" value="InterPro"/>
</dbReference>
<dbReference type="Gene3D" id="2.60.120.10">
    <property type="entry name" value="Jelly Rolls"/>
    <property type="match status" value="2"/>
</dbReference>
<accession>A0AA41TYZ2</accession>
<dbReference type="InterPro" id="IPR014710">
    <property type="entry name" value="RmlC-like_jellyroll"/>
</dbReference>
<comment type="caution">
    <text evidence="1">The sequence shown here is derived from an EMBL/GenBank/DDBJ whole genome shotgun (WGS) entry which is preliminary data.</text>
</comment>
<dbReference type="InterPro" id="IPR047183">
    <property type="entry name" value="GDO-like"/>
</dbReference>
<reference evidence="1" key="1">
    <citation type="submission" date="2022-01" db="EMBL/GenBank/DDBJ databases">
        <title>Genome-Based Taxonomic Classification of the Phylum Actinobacteria.</title>
        <authorList>
            <person name="Gao Y."/>
        </authorList>
    </citation>
    <scope>NUCLEOTIDE SEQUENCE</scope>
    <source>
        <strain evidence="1">KLBMP 8922</strain>
    </source>
</reference>
<evidence type="ECO:0000313" key="1">
    <source>
        <dbReference type="EMBL" id="MCF2528298.1"/>
    </source>
</evidence>
<proteinExistence type="predicted"/>
<dbReference type="AlphaFoldDB" id="A0AA41TYZ2"/>
<sequence>MTATDLTSTQKASAPDLFDPTVAAPPVVDVAEYGFEGRLDALAEDWSADARYWEYTKAANPIGSGFTTPVPAVQFPAALHAGGETRVVPLDLAGPMRIEGGPATSPALLANFVRINRGDRLALRTNATSQLYYVMYGRGTSVVDGRVARWEKGDFLVLPAVGEAVHHADADTVMYWVHDEPLLRYLGVAPTGPRFKPTKFARERAVAELDAIANAPGANSKNRVSVLLNNAEQDQTLTVTHVLWAMFGLLPVGQIQRPHRHQSVALDLILDCKPGCYSLLGDRLDERGEIADPVRVDWEPGGAFVTPPGKWHAHHNESGAPAHLIPIQDAGLQTYLRSLDIRFTDRK</sequence>
<dbReference type="RefSeq" id="WP_235052459.1">
    <property type="nucleotide sequence ID" value="NZ_JAKFHA010000006.1"/>
</dbReference>
<organism evidence="1 2">
    <name type="scientific">Yinghuangia soli</name>
    <dbReference type="NCBI Taxonomy" id="2908204"/>
    <lineage>
        <taxon>Bacteria</taxon>
        <taxon>Bacillati</taxon>
        <taxon>Actinomycetota</taxon>
        <taxon>Actinomycetes</taxon>
        <taxon>Kitasatosporales</taxon>
        <taxon>Streptomycetaceae</taxon>
        <taxon>Yinghuangia</taxon>
    </lineage>
</organism>
<dbReference type="CDD" id="cd02216">
    <property type="entry name" value="cupin_GDO-like_N"/>
    <property type="match status" value="1"/>
</dbReference>
<dbReference type="PANTHER" id="PTHR41517:SF1">
    <property type="entry name" value="CUPIN"/>
    <property type="match status" value="1"/>
</dbReference>
<dbReference type="PANTHER" id="PTHR41517">
    <property type="entry name" value="1,2-DIOXYGENASE PROTEIN-RELATED"/>
    <property type="match status" value="1"/>
</dbReference>
<dbReference type="EMBL" id="JAKFHA010000006">
    <property type="protein sequence ID" value="MCF2528298.1"/>
    <property type="molecule type" value="Genomic_DNA"/>
</dbReference>
<gene>
    <name evidence="1" type="ORF">LZ495_13875</name>
</gene>
<evidence type="ECO:0000313" key="2">
    <source>
        <dbReference type="Proteomes" id="UP001165378"/>
    </source>
</evidence>
<dbReference type="Proteomes" id="UP001165378">
    <property type="component" value="Unassembled WGS sequence"/>
</dbReference>
<dbReference type="InterPro" id="IPR011051">
    <property type="entry name" value="RmlC_Cupin_sf"/>
</dbReference>